<dbReference type="PANTHER" id="PTHR21363:SF0">
    <property type="entry name" value="PREPHENATE DEHYDROGENASE [NADP(+)]"/>
    <property type="match status" value="1"/>
</dbReference>
<dbReference type="GO" id="GO:0070403">
    <property type="term" value="F:NAD+ binding"/>
    <property type="evidence" value="ECO:0007669"/>
    <property type="project" value="InterPro"/>
</dbReference>
<protein>
    <submittedName>
        <fullName evidence="5">Prephenate dehydrogenase</fullName>
    </submittedName>
</protein>
<evidence type="ECO:0000313" key="6">
    <source>
        <dbReference type="EMBL" id="MBV3393326.1"/>
    </source>
</evidence>
<dbReference type="PROSITE" id="PS51176">
    <property type="entry name" value="PDH_ADH"/>
    <property type="match status" value="1"/>
</dbReference>
<evidence type="ECO:0000313" key="5">
    <source>
        <dbReference type="EMBL" id="MBV3383319.1"/>
    </source>
</evidence>
<feature type="coiled-coil region" evidence="3">
    <location>
        <begin position="231"/>
        <end position="258"/>
    </location>
</feature>
<feature type="domain" description="Prephenate/arogenate dehydrogenase" evidence="4">
    <location>
        <begin position="1"/>
        <end position="274"/>
    </location>
</feature>
<dbReference type="Proteomes" id="UP001197492">
    <property type="component" value="Unassembled WGS sequence"/>
</dbReference>
<evidence type="ECO:0000256" key="3">
    <source>
        <dbReference type="SAM" id="Coils"/>
    </source>
</evidence>
<comment type="pathway">
    <text evidence="2">Amino-acid biosynthesis.</text>
</comment>
<dbReference type="Pfam" id="PF02153">
    <property type="entry name" value="PDH_N"/>
    <property type="match status" value="1"/>
</dbReference>
<dbReference type="InterPro" id="IPR046825">
    <property type="entry name" value="PDH_C"/>
</dbReference>
<organism evidence="5 7">
    <name type="scientific">Catenibacterium mitsuokai</name>
    <dbReference type="NCBI Taxonomy" id="100886"/>
    <lineage>
        <taxon>Bacteria</taxon>
        <taxon>Bacillati</taxon>
        <taxon>Bacillota</taxon>
        <taxon>Erysipelotrichia</taxon>
        <taxon>Erysipelotrichales</taxon>
        <taxon>Coprobacillaceae</taxon>
        <taxon>Catenibacterium</taxon>
    </lineage>
</organism>
<dbReference type="GO" id="GO:0008977">
    <property type="term" value="F:prephenate dehydrogenase (NAD+) activity"/>
    <property type="evidence" value="ECO:0007669"/>
    <property type="project" value="InterPro"/>
</dbReference>
<dbReference type="InterPro" id="IPR050812">
    <property type="entry name" value="Preph/Arog_dehydrog"/>
</dbReference>
<reference evidence="5 8" key="1">
    <citation type="submission" date="2021-06" db="EMBL/GenBank/DDBJ databases">
        <title>Collection of gut derived symbiotic bacterial strains cultured from healthy donors.</title>
        <authorList>
            <person name="Lin H."/>
            <person name="Littmann E."/>
            <person name="Pamer E.G."/>
        </authorList>
    </citation>
    <scope>NUCLEOTIDE SEQUENCE</scope>
    <source>
        <strain evidence="6 8">MSK.21.70</strain>
        <strain evidence="5">MSK.21.82</strain>
    </source>
</reference>
<evidence type="ECO:0000313" key="7">
    <source>
        <dbReference type="Proteomes" id="UP001196408"/>
    </source>
</evidence>
<dbReference type="AlphaFoldDB" id="A0AAW4MZV8"/>
<evidence type="ECO:0000259" key="4">
    <source>
        <dbReference type="PROSITE" id="PS51176"/>
    </source>
</evidence>
<sequence>MKITVVGLGVIGGSFVKALKGKGYEVYGIDTNQQTLDMAKEEGCIIEGYLDGKDIIPETDLTIICLYPSLVLDFIKNNQFKPGSIVTDAVGIKSYFLREALSIIPDDVEYISIHPMAGREKKGYQYASKQVFENANFIIVYHDDNKKSTIDFVQEFSKQLGFRSVKIMSPEAHDEIISFTSQLPHCLAVALMNSDDQKYETGKYIGDSFRDLTRIANINEDLWDELFMNNKQYLLASIERFEEQLDILKNAIRDNDDETLKAAFRKSTKRREHL</sequence>
<proteinExistence type="predicted"/>
<evidence type="ECO:0000256" key="2">
    <source>
        <dbReference type="ARBA" id="ARBA00029440"/>
    </source>
</evidence>
<comment type="caution">
    <text evidence="5">The sequence shown here is derived from an EMBL/GenBank/DDBJ whole genome shotgun (WGS) entry which is preliminary data.</text>
</comment>
<dbReference type="GeneID" id="301323612"/>
<accession>A0AAW4MZV8</accession>
<dbReference type="PANTHER" id="PTHR21363">
    <property type="entry name" value="PREPHENATE DEHYDROGENASE"/>
    <property type="match status" value="1"/>
</dbReference>
<evidence type="ECO:0000313" key="8">
    <source>
        <dbReference type="Proteomes" id="UP001197492"/>
    </source>
</evidence>
<dbReference type="GO" id="GO:0004665">
    <property type="term" value="F:prephenate dehydrogenase (NADP+) activity"/>
    <property type="evidence" value="ECO:0007669"/>
    <property type="project" value="InterPro"/>
</dbReference>
<dbReference type="Proteomes" id="UP001196408">
    <property type="component" value="Unassembled WGS sequence"/>
</dbReference>
<dbReference type="EMBL" id="JAHOEL010000063">
    <property type="protein sequence ID" value="MBV3393326.1"/>
    <property type="molecule type" value="Genomic_DNA"/>
</dbReference>
<keyword evidence="8" id="KW-1185">Reference proteome</keyword>
<evidence type="ECO:0000256" key="1">
    <source>
        <dbReference type="ARBA" id="ARBA00023002"/>
    </source>
</evidence>
<dbReference type="Pfam" id="PF20463">
    <property type="entry name" value="PDH_C"/>
    <property type="match status" value="1"/>
</dbReference>
<keyword evidence="3" id="KW-0175">Coiled coil</keyword>
<dbReference type="EMBL" id="JAHOEF010000065">
    <property type="protein sequence ID" value="MBV3383319.1"/>
    <property type="molecule type" value="Genomic_DNA"/>
</dbReference>
<dbReference type="GO" id="GO:0006571">
    <property type="term" value="P:tyrosine biosynthetic process"/>
    <property type="evidence" value="ECO:0007669"/>
    <property type="project" value="InterPro"/>
</dbReference>
<dbReference type="InterPro" id="IPR046826">
    <property type="entry name" value="PDH_N"/>
</dbReference>
<gene>
    <name evidence="5" type="ORF">KSV97_08835</name>
    <name evidence="6" type="ORF">KSW06_08690</name>
</gene>
<keyword evidence="1" id="KW-0560">Oxidoreductase</keyword>
<dbReference type="InterPro" id="IPR003099">
    <property type="entry name" value="Prephen_DH"/>
</dbReference>
<dbReference type="RefSeq" id="WP_217748041.1">
    <property type="nucleotide sequence ID" value="NZ_JAHOEB010000066.1"/>
</dbReference>
<name>A0AAW4MZV8_9FIRM</name>